<comment type="similarity">
    <text evidence="1">Belongs to the cytidylate kinase family. Type 1 subfamily.</text>
</comment>
<evidence type="ECO:0000256" key="2">
    <source>
        <dbReference type="ARBA" id="ARBA00012906"/>
    </source>
</evidence>
<dbReference type="NCBIfam" id="TIGR00017">
    <property type="entry name" value="cmk"/>
    <property type="match status" value="1"/>
</dbReference>
<sequence length="219" mass="23124">MRVIAIDGPAGAGKSTVARACAEALGLEVLNTGAMYRAVTYAAISAGADTSDNNACTKAASSAKIELSDRVLLDGVDISQEIRGALVTSEVSTVSAHPGVREVLVEKQRLWASQHGGAVVEGRDIGTVVFPDALVKVFLTASDSERARRRVIDEQSAGREANFADVEADLARRDATDSGRSISPLVAAKDALILDSTTMAIDEVVETIVREFLKREVLQ</sequence>
<dbReference type="GO" id="GO:0036431">
    <property type="term" value="F:dCMP kinase activity"/>
    <property type="evidence" value="ECO:0007669"/>
    <property type="project" value="InterPro"/>
</dbReference>
<dbReference type="EMBL" id="CAEZZU010000124">
    <property type="protein sequence ID" value="CAB4781370.1"/>
    <property type="molecule type" value="Genomic_DNA"/>
</dbReference>
<dbReference type="PANTHER" id="PTHR21299:SF2">
    <property type="entry name" value="CYTIDYLATE KINASE"/>
    <property type="match status" value="1"/>
</dbReference>
<dbReference type="SUPFAM" id="SSF52540">
    <property type="entry name" value="P-loop containing nucleoside triphosphate hydrolases"/>
    <property type="match status" value="1"/>
</dbReference>
<dbReference type="EMBL" id="CAFBPF010000217">
    <property type="protein sequence ID" value="CAB5023820.1"/>
    <property type="molecule type" value="Genomic_DNA"/>
</dbReference>
<feature type="domain" description="Cytidylate kinase" evidence="9">
    <location>
        <begin position="4"/>
        <end position="212"/>
    </location>
</feature>
<evidence type="ECO:0000313" key="10">
    <source>
        <dbReference type="EMBL" id="CAB4653971.1"/>
    </source>
</evidence>
<keyword evidence="6" id="KW-0067">ATP-binding</keyword>
<evidence type="ECO:0000313" key="13">
    <source>
        <dbReference type="EMBL" id="CAB4982816.1"/>
    </source>
</evidence>
<proteinExistence type="inferred from homology"/>
<evidence type="ECO:0000313" key="14">
    <source>
        <dbReference type="EMBL" id="CAB5023820.1"/>
    </source>
</evidence>
<dbReference type="GO" id="GO:0005829">
    <property type="term" value="C:cytosol"/>
    <property type="evidence" value="ECO:0007669"/>
    <property type="project" value="TreeGrafter"/>
</dbReference>
<evidence type="ECO:0000256" key="7">
    <source>
        <dbReference type="ARBA" id="ARBA00047615"/>
    </source>
</evidence>
<comment type="catalytic activity">
    <reaction evidence="7">
        <text>dCMP + ATP = dCDP + ADP</text>
        <dbReference type="Rhea" id="RHEA:25094"/>
        <dbReference type="ChEBI" id="CHEBI:30616"/>
        <dbReference type="ChEBI" id="CHEBI:57566"/>
        <dbReference type="ChEBI" id="CHEBI:58593"/>
        <dbReference type="ChEBI" id="CHEBI:456216"/>
        <dbReference type="EC" id="2.7.4.25"/>
    </reaction>
</comment>
<name>A0A6J6WAJ7_9ZZZZ</name>
<dbReference type="CDD" id="cd02020">
    <property type="entry name" value="CMPK"/>
    <property type="match status" value="1"/>
</dbReference>
<evidence type="ECO:0000313" key="11">
    <source>
        <dbReference type="EMBL" id="CAB4781370.1"/>
    </source>
</evidence>
<dbReference type="InterPro" id="IPR011994">
    <property type="entry name" value="Cytidylate_kinase_dom"/>
</dbReference>
<comment type="catalytic activity">
    <reaction evidence="8">
        <text>CMP + ATP = CDP + ADP</text>
        <dbReference type="Rhea" id="RHEA:11600"/>
        <dbReference type="ChEBI" id="CHEBI:30616"/>
        <dbReference type="ChEBI" id="CHEBI:58069"/>
        <dbReference type="ChEBI" id="CHEBI:60377"/>
        <dbReference type="ChEBI" id="CHEBI:456216"/>
        <dbReference type="EC" id="2.7.4.25"/>
    </reaction>
</comment>
<dbReference type="HAMAP" id="MF_00238">
    <property type="entry name" value="Cytidyl_kinase_type1"/>
    <property type="match status" value="1"/>
</dbReference>
<dbReference type="InterPro" id="IPR027417">
    <property type="entry name" value="P-loop_NTPase"/>
</dbReference>
<dbReference type="GO" id="GO:0015949">
    <property type="term" value="P:nucleobase-containing small molecule interconversion"/>
    <property type="evidence" value="ECO:0007669"/>
    <property type="project" value="TreeGrafter"/>
</dbReference>
<dbReference type="InterPro" id="IPR003136">
    <property type="entry name" value="Cytidylate_kin"/>
</dbReference>
<gene>
    <name evidence="10" type="ORF">UFOPK2242_00570</name>
    <name evidence="11" type="ORF">UFOPK2925_00877</name>
    <name evidence="12" type="ORF">UFOPK2996_00787</name>
    <name evidence="13" type="ORF">UFOPK3974_00458</name>
    <name evidence="14" type="ORF">UFOPK4071_01381</name>
</gene>
<evidence type="ECO:0000256" key="4">
    <source>
        <dbReference type="ARBA" id="ARBA00022741"/>
    </source>
</evidence>
<evidence type="ECO:0000256" key="1">
    <source>
        <dbReference type="ARBA" id="ARBA00009427"/>
    </source>
</evidence>
<keyword evidence="3" id="KW-0808">Transferase</keyword>
<dbReference type="EMBL" id="CAEZWM010000052">
    <property type="protein sequence ID" value="CAB4653971.1"/>
    <property type="molecule type" value="Genomic_DNA"/>
</dbReference>
<evidence type="ECO:0000313" key="12">
    <source>
        <dbReference type="EMBL" id="CAB4795938.1"/>
    </source>
</evidence>
<reference evidence="11" key="1">
    <citation type="submission" date="2020-05" db="EMBL/GenBank/DDBJ databases">
        <authorList>
            <person name="Chiriac C."/>
            <person name="Salcher M."/>
            <person name="Ghai R."/>
            <person name="Kavagutti S V."/>
        </authorList>
    </citation>
    <scope>NUCLEOTIDE SEQUENCE</scope>
</reference>
<protein>
    <recommendedName>
        <fullName evidence="2">(d)CMP kinase</fullName>
        <ecNumber evidence="2">2.7.4.25</ecNumber>
    </recommendedName>
</protein>
<evidence type="ECO:0000256" key="3">
    <source>
        <dbReference type="ARBA" id="ARBA00022679"/>
    </source>
</evidence>
<dbReference type="AlphaFoldDB" id="A0A6J6WAJ7"/>
<dbReference type="EC" id="2.7.4.25" evidence="2"/>
<evidence type="ECO:0000256" key="8">
    <source>
        <dbReference type="ARBA" id="ARBA00048478"/>
    </source>
</evidence>
<dbReference type="PANTHER" id="PTHR21299">
    <property type="entry name" value="CYTIDYLATE KINASE/PANTOATE-BETA-ALANINE LIGASE"/>
    <property type="match status" value="1"/>
</dbReference>
<evidence type="ECO:0000259" key="9">
    <source>
        <dbReference type="Pfam" id="PF02224"/>
    </source>
</evidence>
<dbReference type="Gene3D" id="3.40.50.300">
    <property type="entry name" value="P-loop containing nucleotide triphosphate hydrolases"/>
    <property type="match status" value="1"/>
</dbReference>
<dbReference type="Pfam" id="PF02224">
    <property type="entry name" value="Cytidylate_kin"/>
    <property type="match status" value="1"/>
</dbReference>
<accession>A0A6J6WAJ7</accession>
<keyword evidence="4" id="KW-0547">Nucleotide-binding</keyword>
<dbReference type="EMBL" id="CAFBOR010000044">
    <property type="protein sequence ID" value="CAB4982816.1"/>
    <property type="molecule type" value="Genomic_DNA"/>
</dbReference>
<evidence type="ECO:0000256" key="6">
    <source>
        <dbReference type="ARBA" id="ARBA00022840"/>
    </source>
</evidence>
<dbReference type="GO" id="GO:0005524">
    <property type="term" value="F:ATP binding"/>
    <property type="evidence" value="ECO:0007669"/>
    <property type="project" value="UniProtKB-KW"/>
</dbReference>
<keyword evidence="5" id="KW-0418">Kinase</keyword>
<organism evidence="11">
    <name type="scientific">freshwater metagenome</name>
    <dbReference type="NCBI Taxonomy" id="449393"/>
    <lineage>
        <taxon>unclassified sequences</taxon>
        <taxon>metagenomes</taxon>
        <taxon>ecological metagenomes</taxon>
    </lineage>
</organism>
<evidence type="ECO:0000256" key="5">
    <source>
        <dbReference type="ARBA" id="ARBA00022777"/>
    </source>
</evidence>
<dbReference type="EMBL" id="CAFAAH010000093">
    <property type="protein sequence ID" value="CAB4795938.1"/>
    <property type="molecule type" value="Genomic_DNA"/>
</dbReference>